<dbReference type="SUPFAM" id="SSF53335">
    <property type="entry name" value="S-adenosyl-L-methionine-dependent methyltransferases"/>
    <property type="match status" value="1"/>
</dbReference>
<protein>
    <submittedName>
        <fullName evidence="2">Putative Methyltransferase</fullName>
        <ecNumber evidence="2">2.1.1.-</ecNumber>
    </submittedName>
</protein>
<dbReference type="InParanoid" id="A0A330L4N8"/>
<keyword evidence="2" id="KW-0489">Methyltransferase</keyword>
<dbReference type="PANTHER" id="PTHR45036">
    <property type="entry name" value="METHYLTRANSFERASE LIKE 7B"/>
    <property type="match status" value="1"/>
</dbReference>
<evidence type="ECO:0000313" key="3">
    <source>
        <dbReference type="Proteomes" id="UP000248168"/>
    </source>
</evidence>
<sequence>MNIFMGFYANRLFPRLMDRVMSGLEFQRLRADLLKNVAGEVLEIGLGTGLNLACYPPRVLRLRAVDPVPLLPVRVAERRAAVAFPVEITYLSAERLPYEDGIFDHVVSTWTLCTIPDPVQALQEVRRVLKPTGQFLFIEHGRSDDARTAAWQDRLNPIQNVIGCGCNLNRRIDQLIREAGLRILQLDRFAMEGVPRIGGELYRGIARADRAGLSA</sequence>
<dbReference type="InterPro" id="IPR013216">
    <property type="entry name" value="Methyltransf_11"/>
</dbReference>
<dbReference type="InterPro" id="IPR029063">
    <property type="entry name" value="SAM-dependent_MTases_sf"/>
</dbReference>
<evidence type="ECO:0000259" key="1">
    <source>
        <dbReference type="Pfam" id="PF08241"/>
    </source>
</evidence>
<gene>
    <name evidence="2" type="ORF">NITLEN_20353</name>
</gene>
<proteinExistence type="predicted"/>
<dbReference type="PANTHER" id="PTHR45036:SF1">
    <property type="entry name" value="METHYLTRANSFERASE LIKE 7A"/>
    <property type="match status" value="1"/>
</dbReference>
<dbReference type="Pfam" id="PF08241">
    <property type="entry name" value="Methyltransf_11"/>
    <property type="match status" value="1"/>
</dbReference>
<dbReference type="EMBL" id="OUNR01000012">
    <property type="protein sequence ID" value="SPP64713.1"/>
    <property type="molecule type" value="Genomic_DNA"/>
</dbReference>
<feature type="domain" description="Methyltransferase type 11" evidence="1">
    <location>
        <begin position="42"/>
        <end position="137"/>
    </location>
</feature>
<evidence type="ECO:0000313" key="2">
    <source>
        <dbReference type="EMBL" id="SPP64713.1"/>
    </source>
</evidence>
<dbReference type="RefSeq" id="WP_219999413.1">
    <property type="nucleotide sequence ID" value="NZ_OUNR01000012.1"/>
</dbReference>
<organism evidence="2 3">
    <name type="scientific">Nitrospira lenta</name>
    <dbReference type="NCBI Taxonomy" id="1436998"/>
    <lineage>
        <taxon>Bacteria</taxon>
        <taxon>Pseudomonadati</taxon>
        <taxon>Nitrospirota</taxon>
        <taxon>Nitrospiria</taxon>
        <taxon>Nitrospirales</taxon>
        <taxon>Nitrospiraceae</taxon>
        <taxon>Nitrospira</taxon>
    </lineage>
</organism>
<dbReference type="GO" id="GO:0032259">
    <property type="term" value="P:methylation"/>
    <property type="evidence" value="ECO:0007669"/>
    <property type="project" value="UniProtKB-KW"/>
</dbReference>
<dbReference type="InterPro" id="IPR052356">
    <property type="entry name" value="Thiol_S-MT"/>
</dbReference>
<accession>A0A330L4N8</accession>
<dbReference type="Proteomes" id="UP000248168">
    <property type="component" value="Unassembled WGS sequence"/>
</dbReference>
<dbReference type="Gene3D" id="3.40.50.150">
    <property type="entry name" value="Vaccinia Virus protein VP39"/>
    <property type="match status" value="1"/>
</dbReference>
<keyword evidence="3" id="KW-1185">Reference proteome</keyword>
<reference evidence="3" key="1">
    <citation type="submission" date="2018-04" db="EMBL/GenBank/DDBJ databases">
        <authorList>
            <person name="Lucker S."/>
            <person name="Sakoula D."/>
        </authorList>
    </citation>
    <scope>NUCLEOTIDE SEQUENCE [LARGE SCALE GENOMIC DNA]</scope>
</reference>
<keyword evidence="2" id="KW-0808">Transferase</keyword>
<dbReference type="GO" id="GO:0008757">
    <property type="term" value="F:S-adenosylmethionine-dependent methyltransferase activity"/>
    <property type="evidence" value="ECO:0007669"/>
    <property type="project" value="InterPro"/>
</dbReference>
<dbReference type="EC" id="2.1.1.-" evidence="2"/>
<dbReference type="AlphaFoldDB" id="A0A330L4N8"/>
<dbReference type="CDD" id="cd02440">
    <property type="entry name" value="AdoMet_MTases"/>
    <property type="match status" value="1"/>
</dbReference>
<name>A0A330L4N8_9BACT</name>